<organism evidence="2 3">
    <name type="scientific">Allokutzneria oryzae</name>
    <dbReference type="NCBI Taxonomy" id="1378989"/>
    <lineage>
        <taxon>Bacteria</taxon>
        <taxon>Bacillati</taxon>
        <taxon>Actinomycetota</taxon>
        <taxon>Actinomycetes</taxon>
        <taxon>Pseudonocardiales</taxon>
        <taxon>Pseudonocardiaceae</taxon>
        <taxon>Allokutzneria</taxon>
    </lineage>
</organism>
<protein>
    <submittedName>
        <fullName evidence="2">NAD(P)H-binding protein</fullName>
    </submittedName>
</protein>
<dbReference type="RefSeq" id="WP_377851264.1">
    <property type="nucleotide sequence ID" value="NZ_JBHLZU010000007.1"/>
</dbReference>
<feature type="domain" description="NAD(P)-binding" evidence="1">
    <location>
        <begin position="7"/>
        <end position="183"/>
    </location>
</feature>
<dbReference type="PANTHER" id="PTHR15020:SF50">
    <property type="entry name" value="UPF0659 PROTEIN YMR090W"/>
    <property type="match status" value="1"/>
</dbReference>
<dbReference type="InterPro" id="IPR016040">
    <property type="entry name" value="NAD(P)-bd_dom"/>
</dbReference>
<proteinExistence type="predicted"/>
<name>A0ABV5ZT83_9PSEU</name>
<dbReference type="Proteomes" id="UP001589693">
    <property type="component" value="Unassembled WGS sequence"/>
</dbReference>
<dbReference type="Gene3D" id="3.40.50.720">
    <property type="entry name" value="NAD(P)-binding Rossmann-like Domain"/>
    <property type="match status" value="1"/>
</dbReference>
<dbReference type="SUPFAM" id="SSF51735">
    <property type="entry name" value="NAD(P)-binding Rossmann-fold domains"/>
    <property type="match status" value="1"/>
</dbReference>
<gene>
    <name evidence="2" type="ORF">ACFFQA_09130</name>
</gene>
<evidence type="ECO:0000313" key="3">
    <source>
        <dbReference type="Proteomes" id="UP001589693"/>
    </source>
</evidence>
<dbReference type="PANTHER" id="PTHR15020">
    <property type="entry name" value="FLAVIN REDUCTASE-RELATED"/>
    <property type="match status" value="1"/>
</dbReference>
<sequence>MIVTVLGATGRTGVLVVRLLLEQGHTVRGAVRDEEKALRLKELGADPVRVDVATGDGLAEAFAGADAVINAAGNAERAREVDNAGAIAAFQMAERAGVGRYVQISSMYADRPSSGPPFLLDVLRAKQISDDALATSGMRWTVLRPGGLDDTAPAGAVTVGERLPGGVVSRADVAAVAVACLTADETECRAFDLVAGASPIQEALALDM</sequence>
<evidence type="ECO:0000313" key="2">
    <source>
        <dbReference type="EMBL" id="MFB9904102.1"/>
    </source>
</evidence>
<dbReference type="EMBL" id="JBHLZU010000007">
    <property type="protein sequence ID" value="MFB9904102.1"/>
    <property type="molecule type" value="Genomic_DNA"/>
</dbReference>
<dbReference type="InterPro" id="IPR036291">
    <property type="entry name" value="NAD(P)-bd_dom_sf"/>
</dbReference>
<keyword evidence="3" id="KW-1185">Reference proteome</keyword>
<evidence type="ECO:0000259" key="1">
    <source>
        <dbReference type="Pfam" id="PF13460"/>
    </source>
</evidence>
<comment type="caution">
    <text evidence="2">The sequence shown here is derived from an EMBL/GenBank/DDBJ whole genome shotgun (WGS) entry which is preliminary data.</text>
</comment>
<reference evidence="2 3" key="1">
    <citation type="submission" date="2024-09" db="EMBL/GenBank/DDBJ databases">
        <authorList>
            <person name="Sun Q."/>
            <person name="Mori K."/>
        </authorList>
    </citation>
    <scope>NUCLEOTIDE SEQUENCE [LARGE SCALE GENOMIC DNA]</scope>
    <source>
        <strain evidence="2 3">TBRC 7907</strain>
    </source>
</reference>
<accession>A0ABV5ZT83</accession>
<dbReference type="Pfam" id="PF13460">
    <property type="entry name" value="NAD_binding_10"/>
    <property type="match status" value="1"/>
</dbReference>